<organism evidence="2 3">
    <name type="scientific">Paralvinella palmiformis</name>
    <dbReference type="NCBI Taxonomy" id="53620"/>
    <lineage>
        <taxon>Eukaryota</taxon>
        <taxon>Metazoa</taxon>
        <taxon>Spiralia</taxon>
        <taxon>Lophotrochozoa</taxon>
        <taxon>Annelida</taxon>
        <taxon>Polychaeta</taxon>
        <taxon>Sedentaria</taxon>
        <taxon>Canalipalpata</taxon>
        <taxon>Terebellida</taxon>
        <taxon>Terebelliformia</taxon>
        <taxon>Alvinellidae</taxon>
        <taxon>Paralvinella</taxon>
    </lineage>
</organism>
<dbReference type="EMBL" id="JAODUP010001339">
    <property type="protein sequence ID" value="KAK2140485.1"/>
    <property type="molecule type" value="Genomic_DNA"/>
</dbReference>
<feature type="region of interest" description="Disordered" evidence="1">
    <location>
        <begin position="177"/>
        <end position="227"/>
    </location>
</feature>
<keyword evidence="3" id="KW-1185">Reference proteome</keyword>
<feature type="non-terminal residue" evidence="2">
    <location>
        <position position="227"/>
    </location>
</feature>
<feature type="compositionally biased region" description="Basic and acidic residues" evidence="1">
    <location>
        <begin position="189"/>
        <end position="204"/>
    </location>
</feature>
<dbReference type="AlphaFoldDB" id="A0AAD9MPE4"/>
<protein>
    <submittedName>
        <fullName evidence="2">Uncharacterized protein</fullName>
    </submittedName>
</protein>
<comment type="caution">
    <text evidence="2">The sequence shown here is derived from an EMBL/GenBank/DDBJ whole genome shotgun (WGS) entry which is preliminary data.</text>
</comment>
<evidence type="ECO:0000313" key="3">
    <source>
        <dbReference type="Proteomes" id="UP001208570"/>
    </source>
</evidence>
<proteinExistence type="predicted"/>
<name>A0AAD9MPE4_9ANNE</name>
<gene>
    <name evidence="2" type="ORF">LSH36_1340g00031</name>
</gene>
<evidence type="ECO:0000256" key="1">
    <source>
        <dbReference type="SAM" id="MobiDB-lite"/>
    </source>
</evidence>
<evidence type="ECO:0000313" key="2">
    <source>
        <dbReference type="EMBL" id="KAK2140485.1"/>
    </source>
</evidence>
<feature type="compositionally biased region" description="Gly residues" evidence="1">
    <location>
        <begin position="208"/>
        <end position="218"/>
    </location>
</feature>
<dbReference type="Proteomes" id="UP001208570">
    <property type="component" value="Unassembled WGS sequence"/>
</dbReference>
<sequence length="227" mass="25192">KIANSVPLRGRPWAMGSLKSAASLGKSSIGLGLSHKTASQQAKEWKSAKCSDDSQATINGHGYGGIYTDYYHYHNGQYGGQYGGQICGQYSGHYGGQYDGHHVELHCLRRGYGGQYPYGMHHAYEGYRAYSGHHAYSGYYGHLGPYEDDVHHDFRTVHGHFNHMNPWTGQGVYWPYPPNDDQNYQDDSDYNKGMKNGQEDHPEEGMQGELGWGDGEGTYTGPVAQEG</sequence>
<accession>A0AAD9MPE4</accession>
<reference evidence="2" key="1">
    <citation type="journal article" date="2023" name="Mol. Biol. Evol.">
        <title>Third-Generation Sequencing Reveals the Adaptive Role of the Epigenome in Three Deep-Sea Polychaetes.</title>
        <authorList>
            <person name="Perez M."/>
            <person name="Aroh O."/>
            <person name="Sun Y."/>
            <person name="Lan Y."/>
            <person name="Juniper S.K."/>
            <person name="Young C.R."/>
            <person name="Angers B."/>
            <person name="Qian P.Y."/>
        </authorList>
    </citation>
    <scope>NUCLEOTIDE SEQUENCE</scope>
    <source>
        <strain evidence="2">P08H-3</strain>
    </source>
</reference>